<name>A0ABX1Q841_9RHOO</name>
<dbReference type="Proteomes" id="UP000648984">
    <property type="component" value="Unassembled WGS sequence"/>
</dbReference>
<dbReference type="Gene3D" id="3.30.700.10">
    <property type="entry name" value="Glycoprotein, Type 4 Pilin"/>
    <property type="match status" value="1"/>
</dbReference>
<dbReference type="Pfam" id="PF16732">
    <property type="entry name" value="ComP_DUS"/>
    <property type="match status" value="1"/>
</dbReference>
<evidence type="ECO:0000313" key="1">
    <source>
        <dbReference type="EMBL" id="NMG74526.1"/>
    </source>
</evidence>
<comment type="caution">
    <text evidence="1">The sequence shown here is derived from an EMBL/GenBank/DDBJ whole genome shotgun (WGS) entry which is preliminary data.</text>
</comment>
<accession>A0ABX1Q841</accession>
<reference evidence="1 2" key="1">
    <citation type="submission" date="2019-12" db="EMBL/GenBank/DDBJ databases">
        <title>Comparative genomics gives insights into the taxonomy of the Azoarcus-Aromatoleum group and reveals separate origins of nif in the plant-associated Azoarcus and non-plant-associated Aromatoleum sub-groups.</title>
        <authorList>
            <person name="Lafos M."/>
            <person name="Maluk M."/>
            <person name="Batista M."/>
            <person name="Junghare M."/>
            <person name="Carmona M."/>
            <person name="Faoro H."/>
            <person name="Cruz L.M."/>
            <person name="Battistoni F."/>
            <person name="De Souza E."/>
            <person name="Pedrosa F."/>
            <person name="Chen W.-M."/>
            <person name="Poole P.S."/>
            <person name="Dixon R.A."/>
            <person name="James E.K."/>
        </authorList>
    </citation>
    <scope>NUCLEOTIDE SEQUENCE [LARGE SCALE GENOMIC DNA]</scope>
    <source>
        <strain evidence="1 2">22Lin</strain>
    </source>
</reference>
<dbReference type="SUPFAM" id="SSF54523">
    <property type="entry name" value="Pili subunits"/>
    <property type="match status" value="1"/>
</dbReference>
<gene>
    <name evidence="1" type="ORF">GPA25_07105</name>
</gene>
<dbReference type="InterPro" id="IPR031982">
    <property type="entry name" value="PilE-like"/>
</dbReference>
<organism evidence="1 2">
    <name type="scientific">Aromatoleum diolicum</name>
    <dbReference type="NCBI Taxonomy" id="75796"/>
    <lineage>
        <taxon>Bacteria</taxon>
        <taxon>Pseudomonadati</taxon>
        <taxon>Pseudomonadota</taxon>
        <taxon>Betaproteobacteria</taxon>
        <taxon>Rhodocyclales</taxon>
        <taxon>Rhodocyclaceae</taxon>
        <taxon>Aromatoleum</taxon>
    </lineage>
</organism>
<dbReference type="EMBL" id="WTVQ01000008">
    <property type="protein sequence ID" value="NMG74526.1"/>
    <property type="molecule type" value="Genomic_DNA"/>
</dbReference>
<protein>
    <submittedName>
        <fullName evidence="1">Pilus assembly protein PilE</fullName>
    </submittedName>
</protein>
<proteinExistence type="predicted"/>
<keyword evidence="2" id="KW-1185">Reference proteome</keyword>
<dbReference type="InterPro" id="IPR045584">
    <property type="entry name" value="Pilin-like"/>
</dbReference>
<sequence>MIVVAIIGILSAVAYPAYQSYIVRANRSVATAHLLDVATRQQQYRLDARTFGSLSDIGMSTAPSEVSKHYAISVVGAPTATTFTIQAAPSGSQATNDAKCGTLSLDQTGAKSISGSGNAADCWGAR</sequence>
<evidence type="ECO:0000313" key="2">
    <source>
        <dbReference type="Proteomes" id="UP000648984"/>
    </source>
</evidence>